<dbReference type="Gene3D" id="2.60.120.200">
    <property type="match status" value="1"/>
</dbReference>
<feature type="compositionally biased region" description="Pro residues" evidence="1">
    <location>
        <begin position="452"/>
        <end position="466"/>
    </location>
</feature>
<dbReference type="PANTHER" id="PTHR10963:SF60">
    <property type="entry name" value="GRAM-NEGATIVE BACTERIA-BINDING PROTEIN 1-RELATED"/>
    <property type="match status" value="1"/>
</dbReference>
<dbReference type="EMBL" id="QKXC01000216">
    <property type="protein sequence ID" value="RBR11214.1"/>
    <property type="molecule type" value="Genomic_DNA"/>
</dbReference>
<dbReference type="GeneID" id="41998531"/>
<comment type="caution">
    <text evidence="4">The sequence shown here is derived from an EMBL/GenBank/DDBJ whole genome shotgun (WGS) entry which is preliminary data.</text>
</comment>
<feature type="compositionally biased region" description="Pro residues" evidence="1">
    <location>
        <begin position="353"/>
        <end position="380"/>
    </location>
</feature>
<evidence type="ECO:0000313" key="5">
    <source>
        <dbReference type="Proteomes" id="UP000253153"/>
    </source>
</evidence>
<dbReference type="InterPro" id="IPR050546">
    <property type="entry name" value="Glycosyl_Hydrlase_16"/>
</dbReference>
<dbReference type="Proteomes" id="UP000253153">
    <property type="component" value="Unassembled WGS sequence"/>
</dbReference>
<feature type="domain" description="GH16" evidence="3">
    <location>
        <begin position="51"/>
        <end position="291"/>
    </location>
</feature>
<feature type="region of interest" description="Disordered" evidence="1">
    <location>
        <begin position="287"/>
        <end position="770"/>
    </location>
</feature>
<organism evidence="4 5">
    <name type="scientific">Fusarium coffeatum</name>
    <dbReference type="NCBI Taxonomy" id="231269"/>
    <lineage>
        <taxon>Eukaryota</taxon>
        <taxon>Fungi</taxon>
        <taxon>Dikarya</taxon>
        <taxon>Ascomycota</taxon>
        <taxon>Pezizomycotina</taxon>
        <taxon>Sordariomycetes</taxon>
        <taxon>Hypocreomycetidae</taxon>
        <taxon>Hypocreales</taxon>
        <taxon>Nectriaceae</taxon>
        <taxon>Fusarium</taxon>
        <taxon>Fusarium incarnatum-equiseti species complex</taxon>
    </lineage>
</organism>
<dbReference type="AlphaFoldDB" id="A0A366R213"/>
<feature type="compositionally biased region" description="Pro residues" evidence="1">
    <location>
        <begin position="334"/>
        <end position="346"/>
    </location>
</feature>
<feature type="compositionally biased region" description="Pro residues" evidence="1">
    <location>
        <begin position="395"/>
        <end position="424"/>
    </location>
</feature>
<evidence type="ECO:0000256" key="1">
    <source>
        <dbReference type="SAM" id="MobiDB-lite"/>
    </source>
</evidence>
<name>A0A366R213_9HYPO</name>
<feature type="compositionally biased region" description="Polar residues" evidence="1">
    <location>
        <begin position="597"/>
        <end position="618"/>
    </location>
</feature>
<feature type="region of interest" description="Disordered" evidence="1">
    <location>
        <begin position="917"/>
        <end position="942"/>
    </location>
</feature>
<feature type="chain" id="PRO_5016867301" description="GH16 domain-containing protein" evidence="2">
    <location>
        <begin position="19"/>
        <end position="1000"/>
    </location>
</feature>
<dbReference type="Pfam" id="PF26113">
    <property type="entry name" value="GH16_XgeA"/>
    <property type="match status" value="1"/>
</dbReference>
<dbReference type="OrthoDB" id="192832at2759"/>
<dbReference type="GO" id="GO:0005975">
    <property type="term" value="P:carbohydrate metabolic process"/>
    <property type="evidence" value="ECO:0007669"/>
    <property type="project" value="InterPro"/>
</dbReference>
<feature type="compositionally biased region" description="Pro residues" evidence="1">
    <location>
        <begin position="710"/>
        <end position="719"/>
    </location>
</feature>
<evidence type="ECO:0000259" key="3">
    <source>
        <dbReference type="PROSITE" id="PS51762"/>
    </source>
</evidence>
<dbReference type="InterPro" id="IPR013320">
    <property type="entry name" value="ConA-like_dom_sf"/>
</dbReference>
<dbReference type="SUPFAM" id="SSF49899">
    <property type="entry name" value="Concanavalin A-like lectins/glucanases"/>
    <property type="match status" value="1"/>
</dbReference>
<protein>
    <recommendedName>
        <fullName evidence="3">GH16 domain-containing protein</fullName>
    </recommendedName>
</protein>
<evidence type="ECO:0000313" key="4">
    <source>
        <dbReference type="EMBL" id="RBR11214.1"/>
    </source>
</evidence>
<keyword evidence="2" id="KW-0732">Signal</keyword>
<accession>A0A366R213</accession>
<keyword evidence="5" id="KW-1185">Reference proteome</keyword>
<dbReference type="PROSITE" id="PS51762">
    <property type="entry name" value="GH16_2"/>
    <property type="match status" value="1"/>
</dbReference>
<reference evidence="4 5" key="1">
    <citation type="submission" date="2018-06" db="EMBL/GenBank/DDBJ databases">
        <title>Fusarium incarnatum-equiseti species complex species 28.</title>
        <authorList>
            <person name="Gardiner D.M."/>
        </authorList>
    </citation>
    <scope>NUCLEOTIDE SEQUENCE [LARGE SCALE GENOMIC DNA]</scope>
    <source>
        <strain evidence="4 5">FIESC_28</strain>
    </source>
</reference>
<sequence length="1000" mass="108896">MRLFVISILLSLVALATADQAPGYEGFDLIWEDTFSGPAGSLPDQSKWIMQDWYKNLNGDFQTYTISRANQQHTGTGTLVIVPLRDPSAERGWTSGRLESTYTFTPALGAKTIAEAEIRLGSASKAGKQGIWPAFWLLGDSHRKGTLIWPTCGEIDILENVNGEPKTQGVIHCDKNPGGICNEKNGIPGALDLPDSGRNFHTYTAMIDRAPGDWRQESVSFFVDGRQYHRVTGDRIGNEEVWGKIAHNLVHFILNVAVGGEWPGDPNESTVSGIGNAMEVKYVAHYQSQGAGGSRPPSHGSGGYNPIPQPQPEPGPQYPEPPSPHYPDEQAPPVTGPPRPPAPPYSPHDEIPGMPPPPHYPEPQFPGPHGPPYEQPPSPGYPSEQPPCQRRPQVPESPSPYDPYDPVPGAPAPHYPFNPEPPIPPHHDPDSGYPENPAYGRNRPVSPGSPDQAPPSIPHIPYLPDPPEFRPGGDGYPPRPGPPIPGHHKRAENLSAALDDPRPTRPAPVVVDEEQNGPEPFYPNQGGPHPAPAHEVIEAVPGNSPPWFPPHVDYQQPQQPSHAGVPPQIGPAQHADNIQLPGEILPPALDFPHGDYQQPSPETGGDSSSPCPRTSKGGSNWPGVNRRDPNVPSKFNIRGLAASRRNASEPGVVQLSMPNRFKTPNYPTLPLDGTPPTVYSGDFGGVQAEDINKYLDKNASEPEVAKRSLPQPPNHPCLPPDSIQAPTVQSGDPSGVEPRNTNNHVDEPVPSPSTASDAAEPSDVRPADFCGVQPEDIRDHIEQNGPYHIEIPNNSTNASEAVSTPTPQPLGVKDGGLIDVLKEKYGIGHGIRHTKREAGSGCIFGIPFFGRRTPYKKHSLEKRGLDVREAKAGEHTGYNDKCLIGFPIFGRCKPSREQPQRPAIIDNLREMFRGSKRVKREEKGVSAPKKKHADKSTKGKKHVSERCKEKEEDRCLFLLFGRCLQRGVIKNPKGTKAICTFRLLGYCLQWEVVKDPCSKE</sequence>
<gene>
    <name evidence="4" type="ORF">FIESC28_09098</name>
</gene>
<dbReference type="PANTHER" id="PTHR10963">
    <property type="entry name" value="GLYCOSYL HYDROLASE-RELATED"/>
    <property type="match status" value="1"/>
</dbReference>
<dbReference type="GO" id="GO:0004553">
    <property type="term" value="F:hydrolase activity, hydrolyzing O-glycosyl compounds"/>
    <property type="evidence" value="ECO:0007669"/>
    <property type="project" value="InterPro"/>
</dbReference>
<dbReference type="RefSeq" id="XP_031012658.1">
    <property type="nucleotide sequence ID" value="XM_031163235.1"/>
</dbReference>
<evidence type="ECO:0000256" key="2">
    <source>
        <dbReference type="SAM" id="SignalP"/>
    </source>
</evidence>
<feature type="compositionally biased region" description="Pro residues" evidence="1">
    <location>
        <begin position="307"/>
        <end position="325"/>
    </location>
</feature>
<dbReference type="CDD" id="cd02182">
    <property type="entry name" value="GH16_Strep_laminarinase_like"/>
    <property type="match status" value="1"/>
</dbReference>
<dbReference type="InterPro" id="IPR000757">
    <property type="entry name" value="Beta-glucanase-like"/>
</dbReference>
<proteinExistence type="predicted"/>
<feature type="signal peptide" evidence="2">
    <location>
        <begin position="1"/>
        <end position="18"/>
    </location>
</feature>
<feature type="compositionally biased region" description="Basic and acidic residues" evidence="1">
    <location>
        <begin position="690"/>
        <end position="706"/>
    </location>
</feature>